<dbReference type="Gene3D" id="3.40.630.30">
    <property type="match status" value="1"/>
</dbReference>
<gene>
    <name evidence="2" type="ORF">LCGC14_2151910</name>
</gene>
<dbReference type="SUPFAM" id="SSF55729">
    <property type="entry name" value="Acyl-CoA N-acyltransferases (Nat)"/>
    <property type="match status" value="1"/>
</dbReference>
<reference evidence="2" key="1">
    <citation type="journal article" date="2015" name="Nature">
        <title>Complex archaea that bridge the gap between prokaryotes and eukaryotes.</title>
        <authorList>
            <person name="Spang A."/>
            <person name="Saw J.H."/>
            <person name="Jorgensen S.L."/>
            <person name="Zaremba-Niedzwiedzka K."/>
            <person name="Martijn J."/>
            <person name="Lind A.E."/>
            <person name="van Eijk R."/>
            <person name="Schleper C."/>
            <person name="Guy L."/>
            <person name="Ettema T.J."/>
        </authorList>
    </citation>
    <scope>NUCLEOTIDE SEQUENCE</scope>
</reference>
<proteinExistence type="predicted"/>
<dbReference type="InterPro" id="IPR000182">
    <property type="entry name" value="GNAT_dom"/>
</dbReference>
<dbReference type="PROSITE" id="PS51186">
    <property type="entry name" value="GNAT"/>
    <property type="match status" value="1"/>
</dbReference>
<dbReference type="InterPro" id="IPR016181">
    <property type="entry name" value="Acyl_CoA_acyltransferase"/>
</dbReference>
<sequence length="232" mass="27128">MRFNNGVTSRANSVFPLRYTGSQKTLDKDIDLVEQAYEAHNLPSIFTMHEFHKPKNLKAELINRGYHTFDSTNTLGINIQEIKKTNINNDFKYEFHDIRVKEFSDFLARFSKRNEKEQVIIDEITQRMIIPKKLFIIARTQDEVVGSLMAVLNPQGFLYLGDVLVHPDYRRQKIATSAFLKLIYEWAVPKNVKFVWLQVEAENLGALTLYHHLGMKKIYGYYYMKKLSGDVN</sequence>
<protein>
    <recommendedName>
        <fullName evidence="1">N-acetyltransferase domain-containing protein</fullName>
    </recommendedName>
</protein>
<name>A0A0F9EHK6_9ZZZZ</name>
<comment type="caution">
    <text evidence="2">The sequence shown here is derived from an EMBL/GenBank/DDBJ whole genome shotgun (WGS) entry which is preliminary data.</text>
</comment>
<accession>A0A0F9EHK6</accession>
<dbReference type="EMBL" id="LAZR01027433">
    <property type="protein sequence ID" value="KKL65746.1"/>
    <property type="molecule type" value="Genomic_DNA"/>
</dbReference>
<dbReference type="AlphaFoldDB" id="A0A0F9EHK6"/>
<dbReference type="Pfam" id="PF00583">
    <property type="entry name" value="Acetyltransf_1"/>
    <property type="match status" value="1"/>
</dbReference>
<evidence type="ECO:0000259" key="1">
    <source>
        <dbReference type="PROSITE" id="PS51186"/>
    </source>
</evidence>
<evidence type="ECO:0000313" key="2">
    <source>
        <dbReference type="EMBL" id="KKL65746.1"/>
    </source>
</evidence>
<organism evidence="2">
    <name type="scientific">marine sediment metagenome</name>
    <dbReference type="NCBI Taxonomy" id="412755"/>
    <lineage>
        <taxon>unclassified sequences</taxon>
        <taxon>metagenomes</taxon>
        <taxon>ecological metagenomes</taxon>
    </lineage>
</organism>
<dbReference type="GO" id="GO:0016747">
    <property type="term" value="F:acyltransferase activity, transferring groups other than amino-acyl groups"/>
    <property type="evidence" value="ECO:0007669"/>
    <property type="project" value="InterPro"/>
</dbReference>
<dbReference type="CDD" id="cd04301">
    <property type="entry name" value="NAT_SF"/>
    <property type="match status" value="1"/>
</dbReference>
<feature type="domain" description="N-acetyltransferase" evidence="1">
    <location>
        <begin position="93"/>
        <end position="229"/>
    </location>
</feature>